<evidence type="ECO:0000259" key="21">
    <source>
        <dbReference type="PROSITE" id="PS51171"/>
    </source>
</evidence>
<dbReference type="Gene3D" id="1.20.59.10">
    <property type="entry name" value="Chorismate mutase"/>
    <property type="match status" value="1"/>
</dbReference>
<evidence type="ECO:0000256" key="19">
    <source>
        <dbReference type="PIRSR" id="PIRSR001500-2"/>
    </source>
</evidence>
<dbReference type="PROSITE" id="PS51671">
    <property type="entry name" value="ACT"/>
    <property type="match status" value="1"/>
</dbReference>
<dbReference type="InterPro" id="IPR010957">
    <property type="entry name" value="G/b/e-P-prot_chorismate_mutase"/>
</dbReference>
<evidence type="ECO:0000256" key="5">
    <source>
        <dbReference type="ARBA" id="ARBA00004817"/>
    </source>
</evidence>
<dbReference type="InterPro" id="IPR036979">
    <property type="entry name" value="CM_dom_sf"/>
</dbReference>
<gene>
    <name evidence="23" type="primary">pheA</name>
    <name evidence="23" type="ORF">JIN83_15875</name>
</gene>
<comment type="caution">
    <text evidence="23">The sequence shown here is derived from an EMBL/GenBank/DDBJ whole genome shotgun (WGS) entry which is preliminary data.</text>
</comment>
<keyword evidence="11" id="KW-0057">Aromatic amino acid biosynthesis</keyword>
<keyword evidence="12" id="KW-0584">Phenylalanine biosynthesis</keyword>
<dbReference type="InterPro" id="IPR002701">
    <property type="entry name" value="CM_II_prokaryot"/>
</dbReference>
<evidence type="ECO:0000313" key="24">
    <source>
        <dbReference type="Proteomes" id="UP000634206"/>
    </source>
</evidence>
<comment type="subcellular location">
    <subcellularLocation>
        <location evidence="3">Cytoplasm</location>
    </subcellularLocation>
</comment>
<evidence type="ECO:0000256" key="14">
    <source>
        <dbReference type="ARBA" id="ARBA00023239"/>
    </source>
</evidence>
<dbReference type="GO" id="GO:0004106">
    <property type="term" value="F:chorismate mutase activity"/>
    <property type="evidence" value="ECO:0007669"/>
    <property type="project" value="UniProtKB-EC"/>
</dbReference>
<feature type="domain" description="Prephenate dehydratase" evidence="21">
    <location>
        <begin position="87"/>
        <end position="263"/>
    </location>
</feature>
<dbReference type="GO" id="GO:0046417">
    <property type="term" value="P:chorismate metabolic process"/>
    <property type="evidence" value="ECO:0007669"/>
    <property type="project" value="InterPro"/>
</dbReference>
<keyword evidence="10" id="KW-0028">Amino-acid biosynthesis</keyword>
<dbReference type="InterPro" id="IPR001086">
    <property type="entry name" value="Preph_deHydtase"/>
</dbReference>
<dbReference type="CDD" id="cd13630">
    <property type="entry name" value="PBP2_PDT_1"/>
    <property type="match status" value="1"/>
</dbReference>
<proteinExistence type="predicted"/>
<keyword evidence="24" id="KW-1185">Reference proteome</keyword>
<evidence type="ECO:0000313" key="23">
    <source>
        <dbReference type="EMBL" id="MBK1856450.1"/>
    </source>
</evidence>
<dbReference type="NCBIfam" id="NF008865">
    <property type="entry name" value="PRK11898.1"/>
    <property type="match status" value="1"/>
</dbReference>
<comment type="pathway">
    <text evidence="5">Metabolic intermediate biosynthesis; prephenate biosynthesis; prephenate from chorismate: step 1/1.</text>
</comment>
<evidence type="ECO:0000256" key="1">
    <source>
        <dbReference type="ARBA" id="ARBA00000824"/>
    </source>
</evidence>
<evidence type="ECO:0000256" key="10">
    <source>
        <dbReference type="ARBA" id="ARBA00022605"/>
    </source>
</evidence>
<keyword evidence="13" id="KW-0413">Isomerase</keyword>
<dbReference type="InterPro" id="IPR002912">
    <property type="entry name" value="ACT_dom"/>
</dbReference>
<evidence type="ECO:0000256" key="17">
    <source>
        <dbReference type="ARBA" id="ARBA00031520"/>
    </source>
</evidence>
<dbReference type="SMART" id="SM00830">
    <property type="entry name" value="CM_2"/>
    <property type="match status" value="1"/>
</dbReference>
<evidence type="ECO:0000256" key="16">
    <source>
        <dbReference type="ARBA" id="ARBA00031175"/>
    </source>
</evidence>
<dbReference type="FunFam" id="3.30.70.260:FF:000012">
    <property type="entry name" value="Prephenate dehydratase"/>
    <property type="match status" value="1"/>
</dbReference>
<dbReference type="InterPro" id="IPR008242">
    <property type="entry name" value="Chor_mutase/pphenate_deHydtase"/>
</dbReference>
<dbReference type="GO" id="GO:0009094">
    <property type="term" value="P:L-phenylalanine biosynthetic process"/>
    <property type="evidence" value="ECO:0007669"/>
    <property type="project" value="UniProtKB-KW"/>
</dbReference>
<comment type="pathway">
    <text evidence="4">Amino-acid biosynthesis; L-phenylalanine biosynthesis; phenylpyruvate from prephenate: step 1/1.</text>
</comment>
<evidence type="ECO:0000256" key="7">
    <source>
        <dbReference type="ARBA" id="ARBA00013147"/>
    </source>
</evidence>
<dbReference type="AlphaFoldDB" id="A0AAE2SH45"/>
<sequence length="356" mass="39679">MPLDNIRKRIDEIDQQLLDLLNARADMVHEVGEIKKKEGLQIYAPERETALLQRLAAMNHGRLPEKSIRAIYREIMSAALALEDNLTVAYLGPEGTWTHQAAIKKFGHSIQYTAQPNFADVFNQVARRKAHYGVVPIENSTEGAVSHTLDLFVDSPLQICAQVLLRIENGLMASIPREEIKTLYSHPQVFGQCRNWILRHFPEADLVEVSSTTKAAQLAADKAADGAAALGGNLAAELHGLTMLEESIQDRATNTTRFLVIGEKTCPATGNDRTSILFSVHDRPGSLVKALQAFDKLNVNMSKIESRPSKQRDWEYIFYVDLAGHCTDQDVAEALDELEKHCSLVKMFGSYPDTEE</sequence>
<dbReference type="EC" id="5.4.99.5" evidence="6"/>
<dbReference type="Pfam" id="PF00800">
    <property type="entry name" value="PDT"/>
    <property type="match status" value="1"/>
</dbReference>
<dbReference type="NCBIfam" id="TIGR01807">
    <property type="entry name" value="CM_P2"/>
    <property type="match status" value="1"/>
</dbReference>
<dbReference type="Proteomes" id="UP000634206">
    <property type="component" value="Unassembled WGS sequence"/>
</dbReference>
<keyword evidence="9" id="KW-0963">Cytoplasm</keyword>
<evidence type="ECO:0000259" key="20">
    <source>
        <dbReference type="PROSITE" id="PS51168"/>
    </source>
</evidence>
<evidence type="ECO:0000256" key="11">
    <source>
        <dbReference type="ARBA" id="ARBA00023141"/>
    </source>
</evidence>
<dbReference type="EMBL" id="JAENIG010000014">
    <property type="protein sequence ID" value="MBK1856450.1"/>
    <property type="molecule type" value="Genomic_DNA"/>
</dbReference>
<dbReference type="PANTHER" id="PTHR21022">
    <property type="entry name" value="PREPHENATE DEHYDRATASE P PROTEIN"/>
    <property type="match status" value="1"/>
</dbReference>
<feature type="domain" description="Chorismate mutase" evidence="20">
    <location>
        <begin position="1"/>
        <end position="87"/>
    </location>
</feature>
<dbReference type="EC" id="4.2.1.51" evidence="7"/>
<dbReference type="RefSeq" id="WP_309491072.1">
    <property type="nucleotide sequence ID" value="NZ_JAENIG010000014.1"/>
</dbReference>
<dbReference type="InterPro" id="IPR036263">
    <property type="entry name" value="Chorismate_II_sf"/>
</dbReference>
<organism evidence="23 24">
    <name type="scientific">Oceaniferula flava</name>
    <dbReference type="NCBI Taxonomy" id="2800421"/>
    <lineage>
        <taxon>Bacteria</taxon>
        <taxon>Pseudomonadati</taxon>
        <taxon>Verrucomicrobiota</taxon>
        <taxon>Verrucomicrobiia</taxon>
        <taxon>Verrucomicrobiales</taxon>
        <taxon>Verrucomicrobiaceae</taxon>
        <taxon>Oceaniferula</taxon>
    </lineage>
</organism>
<evidence type="ECO:0000256" key="15">
    <source>
        <dbReference type="ARBA" id="ARBA00023268"/>
    </source>
</evidence>
<dbReference type="SUPFAM" id="SSF55021">
    <property type="entry name" value="ACT-like"/>
    <property type="match status" value="1"/>
</dbReference>
<accession>A0AAE2SH45</accession>
<reference evidence="23" key="1">
    <citation type="submission" date="2021-01" db="EMBL/GenBank/DDBJ databases">
        <title>Modified the classification status of verrucomicrobia.</title>
        <authorList>
            <person name="Feng X."/>
        </authorList>
    </citation>
    <scope>NUCLEOTIDE SEQUENCE</scope>
    <source>
        <strain evidence="23">5K15</strain>
    </source>
</reference>
<dbReference type="PANTHER" id="PTHR21022:SF19">
    <property type="entry name" value="PREPHENATE DEHYDRATASE-RELATED"/>
    <property type="match status" value="1"/>
</dbReference>
<dbReference type="Gene3D" id="3.30.70.260">
    <property type="match status" value="1"/>
</dbReference>
<evidence type="ECO:0000256" key="6">
    <source>
        <dbReference type="ARBA" id="ARBA00012404"/>
    </source>
</evidence>
<comment type="function">
    <text evidence="2">Catalyzes the Claisen rearrangement of chorismate to prephenate and the decarboxylation/dehydration of prephenate to phenylpyruvate.</text>
</comment>
<dbReference type="Gene3D" id="3.40.190.10">
    <property type="entry name" value="Periplasmic binding protein-like II"/>
    <property type="match status" value="2"/>
</dbReference>
<protein>
    <recommendedName>
        <fullName evidence="8">Bifunctional chorismate mutase/prephenate dehydratase</fullName>
        <ecNumber evidence="7">4.2.1.51</ecNumber>
        <ecNumber evidence="6">5.4.99.5</ecNumber>
    </recommendedName>
    <alternativeName>
        <fullName evidence="17">Chorismate mutase-prephenate dehydratase</fullName>
    </alternativeName>
    <alternativeName>
        <fullName evidence="16">p-protein</fullName>
    </alternativeName>
</protein>
<dbReference type="SUPFAM" id="SSF48600">
    <property type="entry name" value="Chorismate mutase II"/>
    <property type="match status" value="1"/>
</dbReference>
<evidence type="ECO:0000256" key="12">
    <source>
        <dbReference type="ARBA" id="ARBA00023222"/>
    </source>
</evidence>
<evidence type="ECO:0000256" key="2">
    <source>
        <dbReference type="ARBA" id="ARBA00002364"/>
    </source>
</evidence>
<keyword evidence="14 23" id="KW-0456">Lyase</keyword>
<evidence type="ECO:0000256" key="3">
    <source>
        <dbReference type="ARBA" id="ARBA00004496"/>
    </source>
</evidence>
<dbReference type="PROSITE" id="PS00858">
    <property type="entry name" value="PREPHENATE_DEHYDR_2"/>
    <property type="match status" value="1"/>
</dbReference>
<feature type="site" description="Essential for prephenate dehydratase activity" evidence="19">
    <location>
        <position position="256"/>
    </location>
</feature>
<dbReference type="CDD" id="cd04905">
    <property type="entry name" value="ACT_CM-PDT"/>
    <property type="match status" value="1"/>
</dbReference>
<evidence type="ECO:0000259" key="22">
    <source>
        <dbReference type="PROSITE" id="PS51671"/>
    </source>
</evidence>
<dbReference type="SUPFAM" id="SSF53850">
    <property type="entry name" value="Periplasmic binding protein-like II"/>
    <property type="match status" value="1"/>
</dbReference>
<dbReference type="PROSITE" id="PS51168">
    <property type="entry name" value="CHORISMATE_MUT_2"/>
    <property type="match status" value="1"/>
</dbReference>
<dbReference type="Pfam" id="PF01842">
    <property type="entry name" value="ACT"/>
    <property type="match status" value="1"/>
</dbReference>
<dbReference type="FunFam" id="3.40.190.10:FF:000029">
    <property type="entry name" value="Chorismate mutase/Prephenate dehydratase"/>
    <property type="match status" value="1"/>
</dbReference>
<dbReference type="FunFam" id="3.40.190.10:FF:000034">
    <property type="entry name" value="Chorismate mutase/prephenate dehydratase"/>
    <property type="match status" value="1"/>
</dbReference>
<dbReference type="InterPro" id="IPR018528">
    <property type="entry name" value="Preph_deHydtase_CS"/>
</dbReference>
<comment type="catalytic activity">
    <reaction evidence="18">
        <text>prephenate + H(+) = 3-phenylpyruvate + CO2 + H2O</text>
        <dbReference type="Rhea" id="RHEA:21648"/>
        <dbReference type="ChEBI" id="CHEBI:15377"/>
        <dbReference type="ChEBI" id="CHEBI:15378"/>
        <dbReference type="ChEBI" id="CHEBI:16526"/>
        <dbReference type="ChEBI" id="CHEBI:18005"/>
        <dbReference type="ChEBI" id="CHEBI:29934"/>
        <dbReference type="EC" id="4.2.1.51"/>
    </reaction>
</comment>
<name>A0AAE2SH45_9BACT</name>
<comment type="catalytic activity">
    <reaction evidence="1">
        <text>chorismate = prephenate</text>
        <dbReference type="Rhea" id="RHEA:13897"/>
        <dbReference type="ChEBI" id="CHEBI:29748"/>
        <dbReference type="ChEBI" id="CHEBI:29934"/>
        <dbReference type="EC" id="5.4.99.5"/>
    </reaction>
</comment>
<dbReference type="GO" id="GO:0004664">
    <property type="term" value="F:prephenate dehydratase activity"/>
    <property type="evidence" value="ECO:0007669"/>
    <property type="project" value="UniProtKB-EC"/>
</dbReference>
<feature type="domain" description="ACT" evidence="22">
    <location>
        <begin position="275"/>
        <end position="352"/>
    </location>
</feature>
<dbReference type="InterPro" id="IPR045865">
    <property type="entry name" value="ACT-like_dom_sf"/>
</dbReference>
<evidence type="ECO:0000256" key="4">
    <source>
        <dbReference type="ARBA" id="ARBA00004741"/>
    </source>
</evidence>
<dbReference type="Pfam" id="PF01817">
    <property type="entry name" value="CM_2"/>
    <property type="match status" value="1"/>
</dbReference>
<dbReference type="PIRSF" id="PIRSF001500">
    <property type="entry name" value="Chor_mut_pdt_Ppr"/>
    <property type="match status" value="1"/>
</dbReference>
<evidence type="ECO:0000256" key="9">
    <source>
        <dbReference type="ARBA" id="ARBA00022490"/>
    </source>
</evidence>
<dbReference type="PROSITE" id="PS51171">
    <property type="entry name" value="PREPHENATE_DEHYDR_3"/>
    <property type="match status" value="1"/>
</dbReference>
<keyword evidence="15" id="KW-0511">Multifunctional enzyme</keyword>
<evidence type="ECO:0000256" key="13">
    <source>
        <dbReference type="ARBA" id="ARBA00023235"/>
    </source>
</evidence>
<dbReference type="GO" id="GO:0005737">
    <property type="term" value="C:cytoplasm"/>
    <property type="evidence" value="ECO:0007669"/>
    <property type="project" value="UniProtKB-SubCell"/>
</dbReference>
<evidence type="ECO:0000256" key="18">
    <source>
        <dbReference type="ARBA" id="ARBA00047848"/>
    </source>
</evidence>
<evidence type="ECO:0000256" key="8">
    <source>
        <dbReference type="ARBA" id="ARBA00014401"/>
    </source>
</evidence>